<dbReference type="AlphaFoldDB" id="A0A927PEQ1"/>
<feature type="transmembrane region" description="Helical" evidence="8">
    <location>
        <begin position="132"/>
        <end position="153"/>
    </location>
</feature>
<sequence length="453" mass="47138">MPGLRPRGPHRPSSGARPGRLVATGFAVAVGVGTLLLLLPVSATGRSATPVEALFTATSATCVTGLVVVDTATFWSPFGQVVILVLIQLGGFGVMTVASMLGLLISRRLDVRTRMVAAASTRNVGLGDLRSVLVGVLRVTVLVEGVVALAVGLRLLVAYDATPGEAAWGGLFHAVSAFNNAGFALYPDSLMGFVGDPWVCLPLCAAVVVGGIGFPVLFELYRHRRARPSRWSLHTKITVLATGVLLGGGTLFFLASEWTNPRTLGALGVGDRLLAAVTQSVMARTAGFNSVDTSAMHSGTWLGTDVLMFVGGGSAGTAGGIKVGTFAILAFLIWSELRGDPDVTAFDRRVSPATQRQAVSVALLGVAVVLVPTLVITATSPHGLDRVLFEVVSAFSTTGLSTGITADLAWPHQLALVLLMFLGRLGPITLGTALALRSRPRLYRRPESTAVIG</sequence>
<evidence type="ECO:0000256" key="2">
    <source>
        <dbReference type="ARBA" id="ARBA00022448"/>
    </source>
</evidence>
<evidence type="ECO:0000313" key="10">
    <source>
        <dbReference type="Proteomes" id="UP000610846"/>
    </source>
</evidence>
<feature type="transmembrane region" description="Helical" evidence="8">
    <location>
        <begin position="81"/>
        <end position="105"/>
    </location>
</feature>
<comment type="caution">
    <text evidence="9">The sequence shown here is derived from an EMBL/GenBank/DDBJ whole genome shotgun (WGS) entry which is preliminary data.</text>
</comment>
<dbReference type="Proteomes" id="UP000610846">
    <property type="component" value="Unassembled WGS sequence"/>
</dbReference>
<evidence type="ECO:0000256" key="7">
    <source>
        <dbReference type="ARBA" id="ARBA00023136"/>
    </source>
</evidence>
<feature type="transmembrane region" description="Helical" evidence="8">
    <location>
        <begin position="198"/>
        <end position="221"/>
    </location>
</feature>
<evidence type="ECO:0000256" key="6">
    <source>
        <dbReference type="ARBA" id="ARBA00023065"/>
    </source>
</evidence>
<dbReference type="GO" id="GO:0008324">
    <property type="term" value="F:monoatomic cation transmembrane transporter activity"/>
    <property type="evidence" value="ECO:0007669"/>
    <property type="project" value="InterPro"/>
</dbReference>
<feature type="transmembrane region" description="Helical" evidence="8">
    <location>
        <begin position="233"/>
        <end position="255"/>
    </location>
</feature>
<reference evidence="9" key="1">
    <citation type="journal article" date="2018" name="Curr. Microbiol.">
        <title>Cellulosimicrobium arenosum sp. nov., Isolated from Marine Sediment Sand.</title>
        <authorList>
            <person name="Oh M."/>
            <person name="Kim J.H."/>
            <person name="Yoon J.H."/>
            <person name="Schumann P."/>
            <person name="Kim W."/>
        </authorList>
    </citation>
    <scope>NUCLEOTIDE SEQUENCE</scope>
    <source>
        <strain evidence="9">KCTC 49039</strain>
    </source>
</reference>
<dbReference type="Pfam" id="PF02386">
    <property type="entry name" value="TrkH"/>
    <property type="match status" value="1"/>
</dbReference>
<evidence type="ECO:0000256" key="3">
    <source>
        <dbReference type="ARBA" id="ARBA00022475"/>
    </source>
</evidence>
<evidence type="ECO:0000256" key="4">
    <source>
        <dbReference type="ARBA" id="ARBA00022692"/>
    </source>
</evidence>
<dbReference type="PANTHER" id="PTHR32024:SF1">
    <property type="entry name" value="KTR SYSTEM POTASSIUM UPTAKE PROTEIN B"/>
    <property type="match status" value="1"/>
</dbReference>
<dbReference type="InterPro" id="IPR003445">
    <property type="entry name" value="Cat_transpt"/>
</dbReference>
<keyword evidence="2" id="KW-0813">Transport</keyword>
<organism evidence="9 10">
    <name type="scientific">Cellulosimicrobium arenosum</name>
    <dbReference type="NCBI Taxonomy" id="2708133"/>
    <lineage>
        <taxon>Bacteria</taxon>
        <taxon>Bacillati</taxon>
        <taxon>Actinomycetota</taxon>
        <taxon>Actinomycetes</taxon>
        <taxon>Micrococcales</taxon>
        <taxon>Promicromonosporaceae</taxon>
        <taxon>Cellulosimicrobium</taxon>
    </lineage>
</organism>
<keyword evidence="7 8" id="KW-0472">Membrane</keyword>
<dbReference type="PANTHER" id="PTHR32024">
    <property type="entry name" value="TRK SYSTEM POTASSIUM UPTAKE PROTEIN TRKG-RELATED"/>
    <property type="match status" value="1"/>
</dbReference>
<keyword evidence="10" id="KW-1185">Reference proteome</keyword>
<accession>A0A927PEQ1</accession>
<protein>
    <submittedName>
        <fullName evidence="9">TrkH family potassium uptake protein</fullName>
    </submittedName>
</protein>
<feature type="transmembrane region" description="Helical" evidence="8">
    <location>
        <begin position="414"/>
        <end position="436"/>
    </location>
</feature>
<keyword evidence="5 8" id="KW-1133">Transmembrane helix</keyword>
<dbReference type="GO" id="GO:0030001">
    <property type="term" value="P:metal ion transport"/>
    <property type="evidence" value="ECO:0007669"/>
    <property type="project" value="UniProtKB-ARBA"/>
</dbReference>
<feature type="transmembrane region" description="Helical" evidence="8">
    <location>
        <begin position="20"/>
        <end position="41"/>
    </location>
</feature>
<feature type="transmembrane region" description="Helical" evidence="8">
    <location>
        <begin position="306"/>
        <end position="334"/>
    </location>
</feature>
<dbReference type="GO" id="GO:0005886">
    <property type="term" value="C:plasma membrane"/>
    <property type="evidence" value="ECO:0007669"/>
    <property type="project" value="UniProtKB-SubCell"/>
</dbReference>
<evidence type="ECO:0000313" key="9">
    <source>
        <dbReference type="EMBL" id="MBD8079712.1"/>
    </source>
</evidence>
<proteinExistence type="predicted"/>
<dbReference type="EMBL" id="JACYHB010000009">
    <property type="protein sequence ID" value="MBD8079712.1"/>
    <property type="molecule type" value="Genomic_DNA"/>
</dbReference>
<keyword evidence="4 8" id="KW-0812">Transmembrane</keyword>
<evidence type="ECO:0000256" key="5">
    <source>
        <dbReference type="ARBA" id="ARBA00022989"/>
    </source>
</evidence>
<keyword evidence="6" id="KW-0406">Ion transport</keyword>
<feature type="transmembrane region" description="Helical" evidence="8">
    <location>
        <begin position="358"/>
        <end position="378"/>
    </location>
</feature>
<evidence type="ECO:0000256" key="1">
    <source>
        <dbReference type="ARBA" id="ARBA00004651"/>
    </source>
</evidence>
<keyword evidence="3" id="KW-1003">Cell membrane</keyword>
<reference evidence="9" key="2">
    <citation type="submission" date="2020-09" db="EMBL/GenBank/DDBJ databases">
        <authorList>
            <person name="Yu Y."/>
        </authorList>
    </citation>
    <scope>NUCLEOTIDE SEQUENCE</scope>
    <source>
        <strain evidence="9">KCTC 49039</strain>
    </source>
</reference>
<evidence type="ECO:0000256" key="8">
    <source>
        <dbReference type="SAM" id="Phobius"/>
    </source>
</evidence>
<name>A0A927PEQ1_9MICO</name>
<gene>
    <name evidence="9" type="ORF">IF651_11655</name>
</gene>
<comment type="subcellular location">
    <subcellularLocation>
        <location evidence="1">Cell membrane</location>
        <topology evidence="1">Multi-pass membrane protein</topology>
    </subcellularLocation>
</comment>